<feature type="domain" description="ZSWIM1/3 RNaseH-like" evidence="1">
    <location>
        <begin position="10"/>
        <end position="51"/>
    </location>
</feature>
<reference evidence="2" key="1">
    <citation type="submission" date="2022-11" db="EMBL/GenBank/DDBJ databases">
        <authorList>
            <person name="Morgan W.R."/>
            <person name="Tartar A."/>
        </authorList>
    </citation>
    <scope>NUCLEOTIDE SEQUENCE</scope>
    <source>
        <strain evidence="2">ARSEF 373</strain>
    </source>
</reference>
<protein>
    <recommendedName>
        <fullName evidence="1">ZSWIM1/3 RNaseH-like domain-containing protein</fullName>
    </recommendedName>
</protein>
<evidence type="ECO:0000313" key="2">
    <source>
        <dbReference type="EMBL" id="DBA01652.1"/>
    </source>
</evidence>
<evidence type="ECO:0000313" key="3">
    <source>
        <dbReference type="Proteomes" id="UP001146120"/>
    </source>
</evidence>
<comment type="caution">
    <text evidence="2">The sequence shown here is derived from an EMBL/GenBank/DDBJ whole genome shotgun (WGS) entry which is preliminary data.</text>
</comment>
<name>A0AAV2Z7M1_9STRA</name>
<dbReference type="EMBL" id="DAKRPA010000043">
    <property type="protein sequence ID" value="DBA01652.1"/>
    <property type="molecule type" value="Genomic_DNA"/>
</dbReference>
<accession>A0AAV2Z7M1</accession>
<reference evidence="2" key="2">
    <citation type="journal article" date="2023" name="Microbiol Resour">
        <title>Decontamination and Annotation of the Draft Genome Sequence of the Oomycete Lagenidium giganteum ARSEF 373.</title>
        <authorList>
            <person name="Morgan W.R."/>
            <person name="Tartar A."/>
        </authorList>
    </citation>
    <scope>NUCLEOTIDE SEQUENCE</scope>
    <source>
        <strain evidence="2">ARSEF 373</strain>
    </source>
</reference>
<sequence length="81" mass="8805">MICYALGGGQHSLIADERKESVQAVCDLLKATNPKCEDVRYVEIDKYFTESGCRFLGRACCSVSGTCCITSTTRSPSQNMG</sequence>
<organism evidence="2 3">
    <name type="scientific">Lagenidium giganteum</name>
    <dbReference type="NCBI Taxonomy" id="4803"/>
    <lineage>
        <taxon>Eukaryota</taxon>
        <taxon>Sar</taxon>
        <taxon>Stramenopiles</taxon>
        <taxon>Oomycota</taxon>
        <taxon>Peronosporomycetes</taxon>
        <taxon>Pythiales</taxon>
        <taxon>Pythiaceae</taxon>
    </lineage>
</organism>
<dbReference type="InterPro" id="IPR048324">
    <property type="entry name" value="ZSWIM1-3_RNaseH-like"/>
</dbReference>
<dbReference type="AlphaFoldDB" id="A0AAV2Z7M1"/>
<proteinExistence type="predicted"/>
<evidence type="ECO:0000259" key="1">
    <source>
        <dbReference type="Pfam" id="PF21056"/>
    </source>
</evidence>
<keyword evidence="3" id="KW-1185">Reference proteome</keyword>
<dbReference type="Proteomes" id="UP001146120">
    <property type="component" value="Unassembled WGS sequence"/>
</dbReference>
<dbReference type="Pfam" id="PF21056">
    <property type="entry name" value="ZSWIM1-3_RNaseH-like"/>
    <property type="match status" value="1"/>
</dbReference>
<gene>
    <name evidence="2" type="ORF">N0F65_010303</name>
</gene>